<evidence type="ECO:0000256" key="4">
    <source>
        <dbReference type="ARBA" id="ARBA00023040"/>
    </source>
</evidence>
<evidence type="ECO:0000259" key="9">
    <source>
        <dbReference type="PROSITE" id="PS50262"/>
    </source>
</evidence>
<feature type="transmembrane region" description="Helical" evidence="8">
    <location>
        <begin position="20"/>
        <end position="43"/>
    </location>
</feature>
<keyword evidence="6" id="KW-0675">Receptor</keyword>
<dbReference type="GO" id="GO:0004930">
    <property type="term" value="F:G protein-coupled receptor activity"/>
    <property type="evidence" value="ECO:0007669"/>
    <property type="project" value="UniProtKB-KW"/>
</dbReference>
<feature type="transmembrane region" description="Helical" evidence="8">
    <location>
        <begin position="176"/>
        <end position="205"/>
    </location>
</feature>
<dbReference type="PANTHER" id="PTHR24240">
    <property type="entry name" value="OPSIN"/>
    <property type="match status" value="1"/>
</dbReference>
<protein>
    <submittedName>
        <fullName evidence="10">Si:dkey-9i23.8</fullName>
    </submittedName>
</protein>
<feature type="domain" description="G-protein coupled receptors family 1 profile" evidence="9">
    <location>
        <begin position="36"/>
        <end position="271"/>
    </location>
</feature>
<dbReference type="Ensembl" id="ENSPKIT00000017672.1">
    <property type="protein sequence ID" value="ENSPKIP00000036721.1"/>
    <property type="gene ID" value="ENSPKIG00000015175.1"/>
</dbReference>
<reference evidence="10" key="1">
    <citation type="submission" date="2025-08" db="UniProtKB">
        <authorList>
            <consortium name="Ensembl"/>
        </authorList>
    </citation>
    <scope>IDENTIFICATION</scope>
</reference>
<evidence type="ECO:0000313" key="10">
    <source>
        <dbReference type="Ensembl" id="ENSPKIP00000036721.1"/>
    </source>
</evidence>
<feature type="transmembrane region" description="Helical" evidence="8">
    <location>
        <begin position="97"/>
        <end position="115"/>
    </location>
</feature>
<feature type="transmembrane region" description="Helical" evidence="8">
    <location>
        <begin position="55"/>
        <end position="85"/>
    </location>
</feature>
<comment type="subcellular location">
    <subcellularLocation>
        <location evidence="1">Membrane</location>
        <topology evidence="1">Multi-pass membrane protein</topology>
    </subcellularLocation>
</comment>
<dbReference type="Gene3D" id="1.20.1070.10">
    <property type="entry name" value="Rhodopsin 7-helix transmembrane proteins"/>
    <property type="match status" value="1"/>
</dbReference>
<dbReference type="AlphaFoldDB" id="A0A3B3T317"/>
<dbReference type="CDD" id="cd00637">
    <property type="entry name" value="7tm_classA_rhodopsin-like"/>
    <property type="match status" value="1"/>
</dbReference>
<keyword evidence="3 8" id="KW-1133">Transmembrane helix</keyword>
<evidence type="ECO:0000256" key="7">
    <source>
        <dbReference type="ARBA" id="ARBA00023224"/>
    </source>
</evidence>
<keyword evidence="7" id="KW-0807">Transducer</keyword>
<evidence type="ECO:0000256" key="5">
    <source>
        <dbReference type="ARBA" id="ARBA00023136"/>
    </source>
</evidence>
<dbReference type="GO" id="GO:0016020">
    <property type="term" value="C:membrane"/>
    <property type="evidence" value="ECO:0007669"/>
    <property type="project" value="UniProtKB-SubCell"/>
</dbReference>
<evidence type="ECO:0000256" key="2">
    <source>
        <dbReference type="ARBA" id="ARBA00022692"/>
    </source>
</evidence>
<evidence type="ECO:0000256" key="8">
    <source>
        <dbReference type="SAM" id="Phobius"/>
    </source>
</evidence>
<dbReference type="GeneTree" id="ENSGT00940000174164"/>
<keyword evidence="11" id="KW-1185">Reference proteome</keyword>
<evidence type="ECO:0000313" key="11">
    <source>
        <dbReference type="Proteomes" id="UP000261540"/>
    </source>
</evidence>
<dbReference type="Pfam" id="PF00001">
    <property type="entry name" value="7tm_1"/>
    <property type="match status" value="1"/>
</dbReference>
<dbReference type="InterPro" id="IPR000276">
    <property type="entry name" value="GPCR_Rhodpsn"/>
</dbReference>
<dbReference type="Proteomes" id="UP000261540">
    <property type="component" value="Unplaced"/>
</dbReference>
<keyword evidence="5 8" id="KW-0472">Membrane</keyword>
<dbReference type="SUPFAM" id="SSF81321">
    <property type="entry name" value="Family A G protein-coupled receptor-like"/>
    <property type="match status" value="1"/>
</dbReference>
<evidence type="ECO:0000256" key="6">
    <source>
        <dbReference type="ARBA" id="ARBA00023170"/>
    </source>
</evidence>
<keyword evidence="2 8" id="KW-0812">Transmembrane</keyword>
<evidence type="ECO:0000256" key="1">
    <source>
        <dbReference type="ARBA" id="ARBA00004141"/>
    </source>
</evidence>
<reference evidence="10" key="2">
    <citation type="submission" date="2025-09" db="UniProtKB">
        <authorList>
            <consortium name="Ensembl"/>
        </authorList>
    </citation>
    <scope>IDENTIFICATION</scope>
</reference>
<proteinExistence type="predicted"/>
<sequence length="305" mass="33398">NLSANISDLELTWEFIAKKSILAAVLGVEMILGIAGNTLILFTKIKVGRGQFKSQYWVSVVSLSLSDLGCSLFVISSSLLAVLINGQRSPWCEVVCLLKFAFITSSLGSLVLCMQQALDLACRGRHLSIAVGAGCLISWLTGMLFGTVPVAFKWIYDPAEMLCAVFWENNYSAMLAYILCAFCICIFPPFLLVVLGSVLTSAGWIRNRSDPDDLSSVTPLLVSFYLLCYTPFAVSELVLLGRLDQSPAPDWLRTLSSVTAYLDCGINPFIYCTNQDFRVAMMGLLWTNRKAPSEPVLTAVAKLDL</sequence>
<dbReference type="InterPro" id="IPR050125">
    <property type="entry name" value="GPCR_opsins"/>
</dbReference>
<dbReference type="PRINTS" id="PR00237">
    <property type="entry name" value="GPCRRHODOPSN"/>
</dbReference>
<dbReference type="InterPro" id="IPR017452">
    <property type="entry name" value="GPCR_Rhodpsn_7TM"/>
</dbReference>
<name>A0A3B3T317_9TELE</name>
<feature type="transmembrane region" description="Helical" evidence="8">
    <location>
        <begin position="127"/>
        <end position="156"/>
    </location>
</feature>
<accession>A0A3B3T317</accession>
<organism evidence="10 11">
    <name type="scientific">Paramormyrops kingsleyae</name>
    <dbReference type="NCBI Taxonomy" id="1676925"/>
    <lineage>
        <taxon>Eukaryota</taxon>
        <taxon>Metazoa</taxon>
        <taxon>Chordata</taxon>
        <taxon>Craniata</taxon>
        <taxon>Vertebrata</taxon>
        <taxon>Euteleostomi</taxon>
        <taxon>Actinopterygii</taxon>
        <taxon>Neopterygii</taxon>
        <taxon>Teleostei</taxon>
        <taxon>Osteoglossocephala</taxon>
        <taxon>Osteoglossomorpha</taxon>
        <taxon>Osteoglossiformes</taxon>
        <taxon>Mormyridae</taxon>
        <taxon>Paramormyrops</taxon>
    </lineage>
</organism>
<keyword evidence="4" id="KW-0297">G-protein coupled receptor</keyword>
<evidence type="ECO:0000256" key="3">
    <source>
        <dbReference type="ARBA" id="ARBA00022989"/>
    </source>
</evidence>
<dbReference type="PROSITE" id="PS50262">
    <property type="entry name" value="G_PROTEIN_RECEP_F1_2"/>
    <property type="match status" value="1"/>
</dbReference>